<dbReference type="Gene3D" id="3.90.650.10">
    <property type="entry name" value="PurM-like C-terminal domain"/>
    <property type="match status" value="1"/>
</dbReference>
<dbReference type="SMR" id="O67132"/>
<dbReference type="NCBIfam" id="TIGR02124">
    <property type="entry name" value="hypE"/>
    <property type="match status" value="1"/>
</dbReference>
<comment type="similarity">
    <text evidence="1">Belongs to the HypE family.</text>
</comment>
<dbReference type="InParanoid" id="O67132"/>
<keyword evidence="5" id="KW-1185">Reference proteome</keyword>
<dbReference type="eggNOG" id="COG0309">
    <property type="taxonomic scope" value="Bacteria"/>
</dbReference>
<protein>
    <submittedName>
        <fullName evidence="4">Hydrogenase expression/formation protein</fullName>
    </submittedName>
</protein>
<proteinExistence type="inferred from homology"/>
<dbReference type="EMBL" id="AE000657">
    <property type="protein sequence ID" value="AAC07097.1"/>
    <property type="molecule type" value="Genomic_DNA"/>
</dbReference>
<dbReference type="AlphaFoldDB" id="O67132"/>
<evidence type="ECO:0000313" key="4">
    <source>
        <dbReference type="EMBL" id="AAC07097.1"/>
    </source>
</evidence>
<dbReference type="RefSeq" id="WP_010880633.1">
    <property type="nucleotide sequence ID" value="NC_000918.1"/>
</dbReference>
<dbReference type="InterPro" id="IPR036921">
    <property type="entry name" value="PurM-like_N_sf"/>
</dbReference>
<evidence type="ECO:0000256" key="1">
    <source>
        <dbReference type="ARBA" id="ARBA00006243"/>
    </source>
</evidence>
<dbReference type="PANTHER" id="PTHR30303:SF0">
    <property type="entry name" value="CARBAMOYL DEHYDRATASE HYPE"/>
    <property type="match status" value="1"/>
</dbReference>
<dbReference type="CDD" id="cd02197">
    <property type="entry name" value="HypE"/>
    <property type="match status" value="1"/>
</dbReference>
<dbReference type="GO" id="GO:0051604">
    <property type="term" value="P:protein maturation"/>
    <property type="evidence" value="ECO:0000318"/>
    <property type="project" value="GO_Central"/>
</dbReference>
<dbReference type="PATRIC" id="fig|224324.8.peg.797"/>
<dbReference type="KEGG" id="aae:aq_1019"/>
<dbReference type="STRING" id="224324.aq_1019"/>
<evidence type="ECO:0000259" key="3">
    <source>
        <dbReference type="Pfam" id="PF02769"/>
    </source>
</evidence>
<sequence length="332" mass="35608">MKKILLSHGGGGEETQKLIKNLFLKYFSNEILNKLEDASLLNLSGKVAFTTDAFTVSPIFFRGGDIGKLAVAGTVNDLSVMGARPKYLSVSFVIEEGLSFEELEEVVKSMAQEASKTGVQIVAGDTKVVPKGQADKLFISASGIGEVVYEGLSAHNLREGNVIIVSGSVGDHGACILAQREGMEFEVPVESDCKSLWNMIEKVLSSGAEVHAIRDATRGGLAGVLNEWAEQSKVTIEVEEEKIPVKEAVRGLCELLGFEPTHLANEGMAVFAVASQDAQKVLEILRSTPEGKEAQIIGKVVKKGEPKVILSTPYGVKRVMEPPAGELLPRIC</sequence>
<dbReference type="Proteomes" id="UP000000798">
    <property type="component" value="Chromosome"/>
</dbReference>
<dbReference type="InterPro" id="IPR036676">
    <property type="entry name" value="PurM-like_C_sf"/>
</dbReference>
<dbReference type="PANTHER" id="PTHR30303">
    <property type="entry name" value="HYDROGENASE ISOENZYMES FORMATION PROTEIN HYPE"/>
    <property type="match status" value="1"/>
</dbReference>
<feature type="domain" description="PurM-like C-terminal" evidence="3">
    <location>
        <begin position="158"/>
        <end position="310"/>
    </location>
</feature>
<dbReference type="EnsemblBacteria" id="AAC07097">
    <property type="protein sequence ID" value="AAC07097"/>
    <property type="gene ID" value="aq_1019"/>
</dbReference>
<dbReference type="InterPro" id="IPR011854">
    <property type="entry name" value="HypE"/>
</dbReference>
<reference evidence="4 5" key="1">
    <citation type="journal article" date="1998" name="Nature">
        <title>The complete genome of the hyperthermophilic bacterium Aquifex aeolicus.</title>
        <authorList>
            <person name="Deckert G."/>
            <person name="Warren P.V."/>
            <person name="Gaasterland T."/>
            <person name="Young W.G."/>
            <person name="Lenox A.L."/>
            <person name="Graham D.E."/>
            <person name="Overbeek R."/>
            <person name="Snead M.A."/>
            <person name="Keller M."/>
            <person name="Aujay M."/>
            <person name="Huber R."/>
            <person name="Feldman R.A."/>
            <person name="Short J.M."/>
            <person name="Olson G.J."/>
            <person name="Swanson R.V."/>
        </authorList>
    </citation>
    <scope>NUCLEOTIDE SEQUENCE [LARGE SCALE GENOMIC DNA]</scope>
    <source>
        <strain evidence="4 5">VF5</strain>
    </source>
</reference>
<dbReference type="InterPro" id="IPR016188">
    <property type="entry name" value="PurM-like_N"/>
</dbReference>
<dbReference type="PIR" id="A70388">
    <property type="entry name" value="A70388"/>
</dbReference>
<dbReference type="Pfam" id="PF02769">
    <property type="entry name" value="AIRS_C"/>
    <property type="match status" value="1"/>
</dbReference>
<dbReference type="PIRSF" id="PIRSF005644">
    <property type="entry name" value="Hdrgns_mtr_HypE"/>
    <property type="match status" value="1"/>
</dbReference>
<dbReference type="SUPFAM" id="SSF56042">
    <property type="entry name" value="PurM C-terminal domain-like"/>
    <property type="match status" value="1"/>
</dbReference>
<organism evidence="4 5">
    <name type="scientific">Aquifex aeolicus (strain VF5)</name>
    <dbReference type="NCBI Taxonomy" id="224324"/>
    <lineage>
        <taxon>Bacteria</taxon>
        <taxon>Pseudomonadati</taxon>
        <taxon>Aquificota</taxon>
        <taxon>Aquificia</taxon>
        <taxon>Aquificales</taxon>
        <taxon>Aquificaceae</taxon>
        <taxon>Aquifex</taxon>
    </lineage>
</organism>
<dbReference type="Gene3D" id="3.30.1330.10">
    <property type="entry name" value="PurM-like, N-terminal domain"/>
    <property type="match status" value="1"/>
</dbReference>
<evidence type="ECO:0000259" key="2">
    <source>
        <dbReference type="Pfam" id="PF00586"/>
    </source>
</evidence>
<dbReference type="SUPFAM" id="SSF55326">
    <property type="entry name" value="PurM N-terminal domain-like"/>
    <property type="match status" value="1"/>
</dbReference>
<gene>
    <name evidence="4" type="primary">hypE</name>
    <name evidence="4" type="ordered locus">aq_1019</name>
</gene>
<evidence type="ECO:0000313" key="5">
    <source>
        <dbReference type="Proteomes" id="UP000000798"/>
    </source>
</evidence>
<dbReference type="FunCoup" id="O67132">
    <property type="interactions" value="46"/>
</dbReference>
<dbReference type="OrthoDB" id="9801934at2"/>
<dbReference type="HOGENOM" id="CLU_049733_0_0_0"/>
<name>O67132_AQUAE</name>
<accession>O67132</accession>
<feature type="domain" description="PurM-like N-terminal" evidence="2">
    <location>
        <begin position="36"/>
        <end position="147"/>
    </location>
</feature>
<dbReference type="InterPro" id="IPR010918">
    <property type="entry name" value="PurM-like_C_dom"/>
</dbReference>
<dbReference type="Pfam" id="PF00586">
    <property type="entry name" value="AIRS"/>
    <property type="match status" value="1"/>
</dbReference>